<organism evidence="7 10">
    <name type="scientific">Neoroseomonas oryzicola</name>
    <dbReference type="NCBI Taxonomy" id="535904"/>
    <lineage>
        <taxon>Bacteria</taxon>
        <taxon>Pseudomonadati</taxon>
        <taxon>Pseudomonadota</taxon>
        <taxon>Alphaproteobacteria</taxon>
        <taxon>Acetobacterales</taxon>
        <taxon>Acetobacteraceae</taxon>
        <taxon>Neoroseomonas</taxon>
    </lineage>
</organism>
<dbReference type="Gene3D" id="2.60.40.4070">
    <property type="match status" value="1"/>
</dbReference>
<keyword evidence="3 5" id="KW-1005">Bacterial flagellum biogenesis</keyword>
<dbReference type="RefSeq" id="WP_168039219.1">
    <property type="nucleotide sequence ID" value="NZ_JAAEDK010000135.1"/>
</dbReference>
<dbReference type="Proteomes" id="UP000746741">
    <property type="component" value="Unassembled WGS sequence"/>
</dbReference>
<dbReference type="AlphaFoldDB" id="A0A9X9WQQ5"/>
<evidence type="ECO:0000256" key="4">
    <source>
        <dbReference type="ARBA" id="ARBA00024746"/>
    </source>
</evidence>
<evidence type="ECO:0000313" key="10">
    <source>
        <dbReference type="Proteomes" id="UP001138708"/>
    </source>
</evidence>
<dbReference type="Pfam" id="PF13860">
    <property type="entry name" value="FlgD_ig"/>
    <property type="match status" value="1"/>
</dbReference>
<dbReference type="InterPro" id="IPR025965">
    <property type="entry name" value="FlgD/Vpr_Ig-like"/>
</dbReference>
<sequence>MSGTVTSSTTATAANAATANTRLTGDFNTFLTLLTTQLQNQSPTDPLDTNQMTNQLVQFASVEQQIAMNQNLERLISMQQASQVTAAAPLIGQRAEVTSDSLTLQNGQAELRLPAAGTARTAQVRVLDGTGRAVRSETVTLGTGATSWTWNGKDSSGRTLADGAYRVQVTGRGANGEEAPITFTVAGTITGAERVNNEMTLSMGGMNVGFDSLRRLLPGN</sequence>
<reference evidence="8 9" key="2">
    <citation type="submission" date="2020-02" db="EMBL/GenBank/DDBJ databases">
        <authorList>
            <person name="Sun Q."/>
            <person name="Inoue M."/>
        </authorList>
    </citation>
    <scope>NUCLEOTIDE SEQUENCE [LARGE SCALE GENOMIC DNA]</scope>
    <source>
        <strain evidence="8 9">KCTC 22478</strain>
    </source>
</reference>
<evidence type="ECO:0000313" key="7">
    <source>
        <dbReference type="EMBL" id="MBR0662665.1"/>
    </source>
</evidence>
<reference evidence="7" key="3">
    <citation type="journal article" date="2021" name="Syst. Appl. Microbiol.">
        <title>Roseomonas hellenica sp. nov., isolated from roots of wild-growing Alkanna tinctoria.</title>
        <authorList>
            <person name="Rat A."/>
            <person name="Naranjo H.D."/>
            <person name="Lebbe L."/>
            <person name="Cnockaert M."/>
            <person name="Krigas N."/>
            <person name="Grigoriadou K."/>
            <person name="Maloupa E."/>
            <person name="Willems A."/>
        </authorList>
    </citation>
    <scope>NUCLEOTIDE SEQUENCE</scope>
    <source>
        <strain evidence="7">LMG 31161</strain>
    </source>
</reference>
<dbReference type="Gene3D" id="2.30.30.910">
    <property type="match status" value="1"/>
</dbReference>
<comment type="similarity">
    <text evidence="1 5">Belongs to the FlgD family.</text>
</comment>
<comment type="caution">
    <text evidence="7">The sequence shown here is derived from an EMBL/GenBank/DDBJ whole genome shotgun (WGS) entry which is preliminary data.</text>
</comment>
<keyword evidence="9" id="KW-1185">Reference proteome</keyword>
<dbReference type="GO" id="GO:0044781">
    <property type="term" value="P:bacterial-type flagellum organization"/>
    <property type="evidence" value="ECO:0007669"/>
    <property type="project" value="UniProtKB-UniRule"/>
</dbReference>
<dbReference type="EMBL" id="JAAEDK010000135">
    <property type="protein sequence ID" value="MBR0662665.1"/>
    <property type="molecule type" value="Genomic_DNA"/>
</dbReference>
<evidence type="ECO:0000313" key="8">
    <source>
        <dbReference type="EMBL" id="NKE16065.1"/>
    </source>
</evidence>
<name>A0A9X9WQQ5_9PROT</name>
<accession>A0A9X9WQQ5</accession>
<proteinExistence type="inferred from homology"/>
<reference evidence="7" key="1">
    <citation type="submission" date="2020-01" db="EMBL/GenBank/DDBJ databases">
        <authorList>
            <person name="Rat A."/>
        </authorList>
    </citation>
    <scope>NUCLEOTIDE SEQUENCE</scope>
    <source>
        <strain evidence="7">LMG 31161</strain>
    </source>
</reference>
<protein>
    <recommendedName>
        <fullName evidence="2 5">Basal-body rod modification protein FlgD</fullName>
    </recommendedName>
</protein>
<evidence type="ECO:0000313" key="9">
    <source>
        <dbReference type="Proteomes" id="UP000746741"/>
    </source>
</evidence>
<dbReference type="Proteomes" id="UP001138708">
    <property type="component" value="Unassembled WGS sequence"/>
</dbReference>
<evidence type="ECO:0000256" key="5">
    <source>
        <dbReference type="RuleBase" id="RU362076"/>
    </source>
</evidence>
<evidence type="ECO:0000256" key="1">
    <source>
        <dbReference type="ARBA" id="ARBA00010577"/>
    </source>
</evidence>
<feature type="domain" description="FlgD/Vpr Ig-like" evidence="6">
    <location>
        <begin position="100"/>
        <end position="172"/>
    </location>
</feature>
<gene>
    <name evidence="8" type="ORF">GWK15_03865</name>
    <name evidence="7" type="ORF">GXW75_25695</name>
</gene>
<dbReference type="EMBL" id="JAAVUP010000001">
    <property type="protein sequence ID" value="NKE16065.1"/>
    <property type="molecule type" value="Genomic_DNA"/>
</dbReference>
<comment type="function">
    <text evidence="4 5">Required for flagellar hook formation. May act as a scaffolding protein.</text>
</comment>
<evidence type="ECO:0000256" key="3">
    <source>
        <dbReference type="ARBA" id="ARBA00022795"/>
    </source>
</evidence>
<evidence type="ECO:0000256" key="2">
    <source>
        <dbReference type="ARBA" id="ARBA00016013"/>
    </source>
</evidence>
<evidence type="ECO:0000259" key="6">
    <source>
        <dbReference type="Pfam" id="PF13860"/>
    </source>
</evidence>
<dbReference type="InterPro" id="IPR005648">
    <property type="entry name" value="FlgD"/>
</dbReference>
<dbReference type="Pfam" id="PF03963">
    <property type="entry name" value="FlgD"/>
    <property type="match status" value="1"/>
</dbReference>